<dbReference type="GO" id="GO:0046475">
    <property type="term" value="P:glycerophospholipid catabolic process"/>
    <property type="evidence" value="ECO:0007669"/>
    <property type="project" value="TreeGrafter"/>
</dbReference>
<accession>A0A6G1HGP7</accession>
<dbReference type="PANTHER" id="PTHR10728">
    <property type="entry name" value="CYTOSOLIC PHOSPHOLIPASE A2"/>
    <property type="match status" value="1"/>
</dbReference>
<reference evidence="9" key="1">
    <citation type="journal article" date="2020" name="Stud. Mycol.">
        <title>101 Dothideomycetes genomes: a test case for predicting lifestyles and emergence of pathogens.</title>
        <authorList>
            <person name="Haridas S."/>
            <person name="Albert R."/>
            <person name="Binder M."/>
            <person name="Bloem J."/>
            <person name="Labutti K."/>
            <person name="Salamov A."/>
            <person name="Andreopoulos B."/>
            <person name="Baker S."/>
            <person name="Barry K."/>
            <person name="Bills G."/>
            <person name="Bluhm B."/>
            <person name="Cannon C."/>
            <person name="Castanera R."/>
            <person name="Culley D."/>
            <person name="Daum C."/>
            <person name="Ezra D."/>
            <person name="Gonzalez J."/>
            <person name="Henrissat B."/>
            <person name="Kuo A."/>
            <person name="Liang C."/>
            <person name="Lipzen A."/>
            <person name="Lutzoni F."/>
            <person name="Magnuson J."/>
            <person name="Mondo S."/>
            <person name="Nolan M."/>
            <person name="Ohm R."/>
            <person name="Pangilinan J."/>
            <person name="Park H.-J."/>
            <person name="Ramirez L."/>
            <person name="Alfaro M."/>
            <person name="Sun H."/>
            <person name="Tritt A."/>
            <person name="Yoshinaga Y."/>
            <person name="Zwiers L.-H."/>
            <person name="Turgeon B."/>
            <person name="Goodwin S."/>
            <person name="Spatafora J."/>
            <person name="Crous P."/>
            <person name="Grigoriev I."/>
        </authorList>
    </citation>
    <scope>NUCLEOTIDE SEQUENCE</scope>
    <source>
        <strain evidence="9">CBS 113979</strain>
    </source>
</reference>
<feature type="domain" description="PLA2c" evidence="8">
    <location>
        <begin position="81"/>
        <end position="655"/>
    </location>
</feature>
<comment type="similarity">
    <text evidence="1 6">Belongs to the lysophospholipase family.</text>
</comment>
<organism evidence="9 10">
    <name type="scientific">Aulographum hederae CBS 113979</name>
    <dbReference type="NCBI Taxonomy" id="1176131"/>
    <lineage>
        <taxon>Eukaryota</taxon>
        <taxon>Fungi</taxon>
        <taxon>Dikarya</taxon>
        <taxon>Ascomycota</taxon>
        <taxon>Pezizomycotina</taxon>
        <taxon>Dothideomycetes</taxon>
        <taxon>Pleosporomycetidae</taxon>
        <taxon>Aulographales</taxon>
        <taxon>Aulographaceae</taxon>
    </lineage>
</organism>
<comment type="catalytic activity">
    <reaction evidence="6">
        <text>a 1-acyl-sn-glycero-3-phosphocholine + H2O = sn-glycerol 3-phosphocholine + a fatty acid + H(+)</text>
        <dbReference type="Rhea" id="RHEA:15177"/>
        <dbReference type="ChEBI" id="CHEBI:15377"/>
        <dbReference type="ChEBI" id="CHEBI:15378"/>
        <dbReference type="ChEBI" id="CHEBI:16870"/>
        <dbReference type="ChEBI" id="CHEBI:28868"/>
        <dbReference type="ChEBI" id="CHEBI:58168"/>
        <dbReference type="EC" id="3.1.1.5"/>
    </reaction>
</comment>
<dbReference type="Proteomes" id="UP000800041">
    <property type="component" value="Unassembled WGS sequence"/>
</dbReference>
<proteinExistence type="inferred from homology"/>
<evidence type="ECO:0000256" key="7">
    <source>
        <dbReference type="SAM" id="MobiDB-lite"/>
    </source>
</evidence>
<evidence type="ECO:0000313" key="9">
    <source>
        <dbReference type="EMBL" id="KAF1992411.1"/>
    </source>
</evidence>
<dbReference type="PROSITE" id="PS51210">
    <property type="entry name" value="PLA2C"/>
    <property type="match status" value="1"/>
</dbReference>
<dbReference type="Pfam" id="PF01735">
    <property type="entry name" value="PLA2_B"/>
    <property type="match status" value="2"/>
</dbReference>
<keyword evidence="3 5" id="KW-0442">Lipid degradation</keyword>
<dbReference type="OrthoDB" id="6121437at2759"/>
<keyword evidence="2 5" id="KW-0378">Hydrolase</keyword>
<evidence type="ECO:0000313" key="10">
    <source>
        <dbReference type="Proteomes" id="UP000800041"/>
    </source>
</evidence>
<sequence>MRRSETFEQHEYEQQMYGQQEDPGSLKVDQPDVRTSFGDKMKGVFKKIANHDAMADLRMMKSIASVEHLVTKDLRNAEMFPEVATVAEVRHGLDLCLEEKEYLSIRREHVRNHFASYIGVDPAEVHPDDIPIISFGGSGGGFRAMIGMMAYSDHMKKSGLGDVLTYVAGVSGSCWTLAAYYTFGDASWESVIRQCKRRFHPNHPLSMDAIRQVLSAPEGPLVALGPIVQKHQSGLETVAMDLYSVFTTGHVFLHNDPMQQPGGTVSKEVAGYHREWFKWSNATKYLNQGQEPLPILTAIRHERPWKDWADSSHPFKDANPNEKEHSEAEDAWFQWYEMTPFEIGCDELEAWVPTWAFGRPFSEGRSTMQLPEQSLALLLGLCTSAPAGPLTSYLATIKRNLPGGFIGDSITNMASSISKYWGKQGTEEFQQHHPLHACNEHNFLFHATPLQPGERRPDGIENSPRIHLIDSGMDNNCPTYPLLHPRRHVDLILTMDASSDVLKDSFQQRVDQIGARRGLKFTRRHDLKPRSEDPKDPDRFNDLYAQIYDGELIERPPTVIDSYGHEVKNPPAPTCETVASMVYMPLLPNERAVPDFDPSTAKFSGSYNLVWTEEQVDMLVRVCEGNSQQGMETVKLAVREAWQRKTRAREARERI</sequence>
<dbReference type="GO" id="GO:0004623">
    <property type="term" value="F:phospholipase A2 activity"/>
    <property type="evidence" value="ECO:0007669"/>
    <property type="project" value="TreeGrafter"/>
</dbReference>
<keyword evidence="10" id="KW-1185">Reference proteome</keyword>
<dbReference type="AlphaFoldDB" id="A0A6G1HGP7"/>
<protein>
    <recommendedName>
        <fullName evidence="6">Lysophospholipase</fullName>
        <ecNumber evidence="6">3.1.1.5</ecNumber>
    </recommendedName>
</protein>
<feature type="compositionally biased region" description="Basic and acidic residues" evidence="7">
    <location>
        <begin position="1"/>
        <end position="13"/>
    </location>
</feature>
<evidence type="ECO:0000256" key="4">
    <source>
        <dbReference type="ARBA" id="ARBA00023098"/>
    </source>
</evidence>
<feature type="region of interest" description="Disordered" evidence="7">
    <location>
        <begin position="1"/>
        <end position="28"/>
    </location>
</feature>
<name>A0A6G1HGP7_9PEZI</name>
<evidence type="ECO:0000256" key="2">
    <source>
        <dbReference type="ARBA" id="ARBA00022801"/>
    </source>
</evidence>
<evidence type="ECO:0000256" key="3">
    <source>
        <dbReference type="ARBA" id="ARBA00022963"/>
    </source>
</evidence>
<dbReference type="InterPro" id="IPR002642">
    <property type="entry name" value="LysoPLipase_cat_dom"/>
</dbReference>
<dbReference type="InterPro" id="IPR016035">
    <property type="entry name" value="Acyl_Trfase/lysoPLipase"/>
</dbReference>
<dbReference type="SMART" id="SM00022">
    <property type="entry name" value="PLAc"/>
    <property type="match status" value="1"/>
</dbReference>
<evidence type="ECO:0000256" key="6">
    <source>
        <dbReference type="RuleBase" id="RU362103"/>
    </source>
</evidence>
<gene>
    <name evidence="9" type="ORF">K402DRAFT_366578</name>
</gene>
<dbReference type="GO" id="GO:0004622">
    <property type="term" value="F:phosphatidylcholine lysophospholipase activity"/>
    <property type="evidence" value="ECO:0007669"/>
    <property type="project" value="UniProtKB-EC"/>
</dbReference>
<dbReference type="Gene3D" id="3.40.1090.10">
    <property type="entry name" value="Cytosolic phospholipase A2 catalytic domain"/>
    <property type="match status" value="1"/>
</dbReference>
<keyword evidence="4 5" id="KW-0443">Lipid metabolism</keyword>
<evidence type="ECO:0000259" key="8">
    <source>
        <dbReference type="PROSITE" id="PS51210"/>
    </source>
</evidence>
<dbReference type="PANTHER" id="PTHR10728:SF40">
    <property type="entry name" value="PATATIN FAMILY PROTEIN"/>
    <property type="match status" value="1"/>
</dbReference>
<evidence type="ECO:0000256" key="1">
    <source>
        <dbReference type="ARBA" id="ARBA00008780"/>
    </source>
</evidence>
<dbReference type="EC" id="3.1.1.5" evidence="6"/>
<dbReference type="GO" id="GO:0005829">
    <property type="term" value="C:cytosol"/>
    <property type="evidence" value="ECO:0007669"/>
    <property type="project" value="TreeGrafter"/>
</dbReference>
<dbReference type="SUPFAM" id="SSF52151">
    <property type="entry name" value="FabD/lysophospholipase-like"/>
    <property type="match status" value="1"/>
</dbReference>
<dbReference type="EMBL" id="ML977137">
    <property type="protein sequence ID" value="KAF1992411.1"/>
    <property type="molecule type" value="Genomic_DNA"/>
</dbReference>
<evidence type="ECO:0000256" key="5">
    <source>
        <dbReference type="PROSITE-ProRule" id="PRU00555"/>
    </source>
</evidence>